<organism evidence="1 2">
    <name type="scientific">Streptomyces antimycoticus</name>
    <dbReference type="NCBI Taxonomy" id="68175"/>
    <lineage>
        <taxon>Bacteria</taxon>
        <taxon>Bacillati</taxon>
        <taxon>Actinomycetota</taxon>
        <taxon>Actinomycetes</taxon>
        <taxon>Kitasatosporales</taxon>
        <taxon>Streptomycetaceae</taxon>
        <taxon>Streptomyces</taxon>
        <taxon>Streptomyces violaceusniger group</taxon>
    </lineage>
</organism>
<proteinExistence type="predicted"/>
<evidence type="ECO:0000313" key="2">
    <source>
        <dbReference type="Proteomes" id="UP000299290"/>
    </source>
</evidence>
<dbReference type="GO" id="GO:0016705">
    <property type="term" value="F:oxidoreductase activity, acting on paired donors, with incorporation or reduction of molecular oxygen"/>
    <property type="evidence" value="ECO:0007669"/>
    <property type="project" value="InterPro"/>
</dbReference>
<dbReference type="SUPFAM" id="SSF51679">
    <property type="entry name" value="Bacterial luciferase-like"/>
    <property type="match status" value="1"/>
</dbReference>
<accession>A0A4D4K081</accession>
<protein>
    <recommendedName>
        <fullName evidence="3">Luciferase-like domain-containing protein</fullName>
    </recommendedName>
</protein>
<evidence type="ECO:0000313" key="1">
    <source>
        <dbReference type="EMBL" id="GDY40076.1"/>
    </source>
</evidence>
<dbReference type="EMBL" id="BJHV01000001">
    <property type="protein sequence ID" value="GDY40076.1"/>
    <property type="molecule type" value="Genomic_DNA"/>
</dbReference>
<evidence type="ECO:0008006" key="3">
    <source>
        <dbReference type="Google" id="ProtNLM"/>
    </source>
</evidence>
<gene>
    <name evidence="1" type="ORF">SANT12839_009580</name>
</gene>
<dbReference type="Proteomes" id="UP000299290">
    <property type="component" value="Unassembled WGS sequence"/>
</dbReference>
<dbReference type="AlphaFoldDB" id="A0A4D4K081"/>
<dbReference type="Gene3D" id="3.20.20.30">
    <property type="entry name" value="Luciferase-like domain"/>
    <property type="match status" value="1"/>
</dbReference>
<dbReference type="InterPro" id="IPR036661">
    <property type="entry name" value="Luciferase-like_sf"/>
</dbReference>
<keyword evidence="2" id="KW-1185">Reference proteome</keyword>
<comment type="caution">
    <text evidence="1">The sequence shown here is derived from an EMBL/GenBank/DDBJ whole genome shotgun (WGS) entry which is preliminary data.</text>
</comment>
<sequence length="76" mass="8066">MEQAARTTTVAGLMAADNIIVGGVAETAATIRRIGKLYPGAELSLQLRFGSVSHAEAMRAVRLLGERVLPELMEGE</sequence>
<name>A0A4D4K081_9ACTN</name>
<reference evidence="1 2" key="1">
    <citation type="journal article" date="2020" name="Int. J. Syst. Evol. Microbiol.">
        <title>Reclassification of Streptomyces castelarensis and Streptomyces sporoclivatus as later heterotypic synonyms of Streptomyces antimycoticus.</title>
        <authorList>
            <person name="Komaki H."/>
            <person name="Tamura T."/>
        </authorList>
    </citation>
    <scope>NUCLEOTIDE SEQUENCE [LARGE SCALE GENOMIC DNA]</scope>
    <source>
        <strain evidence="1 2">NBRC 12839</strain>
    </source>
</reference>